<dbReference type="EMBL" id="CAJNOV010000179">
    <property type="protein sequence ID" value="CAF1009123.1"/>
    <property type="molecule type" value="Genomic_DNA"/>
</dbReference>
<reference evidence="2" key="1">
    <citation type="submission" date="2021-02" db="EMBL/GenBank/DDBJ databases">
        <authorList>
            <person name="Nowell W R."/>
        </authorList>
    </citation>
    <scope>NUCLEOTIDE SEQUENCE</scope>
</reference>
<dbReference type="AlphaFoldDB" id="A0A814HCV4"/>
<name>A0A814HCV4_9BILA</name>
<feature type="region of interest" description="Disordered" evidence="1">
    <location>
        <begin position="234"/>
        <end position="275"/>
    </location>
</feature>
<dbReference type="Proteomes" id="UP000663855">
    <property type="component" value="Unassembled WGS sequence"/>
</dbReference>
<organism evidence="2 3">
    <name type="scientific">Rotaria magnacalcarata</name>
    <dbReference type="NCBI Taxonomy" id="392030"/>
    <lineage>
        <taxon>Eukaryota</taxon>
        <taxon>Metazoa</taxon>
        <taxon>Spiralia</taxon>
        <taxon>Gnathifera</taxon>
        <taxon>Rotifera</taxon>
        <taxon>Eurotatoria</taxon>
        <taxon>Bdelloidea</taxon>
        <taxon>Philodinida</taxon>
        <taxon>Philodinidae</taxon>
        <taxon>Rotaria</taxon>
    </lineage>
</organism>
<evidence type="ECO:0000256" key="1">
    <source>
        <dbReference type="SAM" id="MobiDB-lite"/>
    </source>
</evidence>
<feature type="region of interest" description="Disordered" evidence="1">
    <location>
        <begin position="327"/>
        <end position="367"/>
    </location>
</feature>
<gene>
    <name evidence="2" type="ORF">CJN711_LOCUS2745</name>
</gene>
<evidence type="ECO:0000313" key="3">
    <source>
        <dbReference type="Proteomes" id="UP000663855"/>
    </source>
</evidence>
<accession>A0A814HCV4</accession>
<protein>
    <submittedName>
        <fullName evidence="2">Uncharacterized protein</fullName>
    </submittedName>
</protein>
<proteinExistence type="predicted"/>
<feature type="compositionally biased region" description="Basic and acidic residues" evidence="1">
    <location>
        <begin position="352"/>
        <end position="363"/>
    </location>
</feature>
<feature type="compositionally biased region" description="Basic residues" evidence="1">
    <location>
        <begin position="400"/>
        <end position="409"/>
    </location>
</feature>
<sequence length="452" mass="51299">MMKIVSMACIHNGKSRSYGTIAELAIMNVEYEIKRAAERYMNLINDYPKKAEQLVPYDIINGMTLNCKIYRQMPSNKNQCNITIILHADGAPVVKVNNKSLWPIQATIAETPVPLRDWKSVVMVLGAWLASTKPPRDSLLIPIIIQLQALVNSKILLQQKDGKIVFYQYYLKNGILGSRVSYNVRVQQAIFDLPARAHFLNVVQYNGYDDCGDCCIKVRIIAEGTQAKCQERATQYSRSTGSEEVEIQPTNKDENNDVDNNHMYTSKSFHDKDDNDYLPPTTDFISTNNGTKPTLDFSLTSGYKHNRNSGKHVISDDDDEIEEEETIHVTRGRSNTDCPKNTDDSPAAPLVIDEHSSNDHNTQENRTNVLSNVNGNLSDISERISERDDDDDLVLPQVKPMKKKRKTASRPKQSTSNEALFTEVSNIHKEFLSFRYNIEKRIKSLEKNISYT</sequence>
<comment type="caution">
    <text evidence="2">The sequence shown here is derived from an EMBL/GenBank/DDBJ whole genome shotgun (WGS) entry which is preliminary data.</text>
</comment>
<evidence type="ECO:0000313" key="2">
    <source>
        <dbReference type="EMBL" id="CAF1009123.1"/>
    </source>
</evidence>
<feature type="region of interest" description="Disordered" evidence="1">
    <location>
        <begin position="382"/>
        <end position="417"/>
    </location>
</feature>